<proteinExistence type="predicted"/>
<accession>A0ABT0KJC9</accession>
<reference evidence="1 2" key="1">
    <citation type="submission" date="2022-01" db="EMBL/GenBank/DDBJ databases">
        <title>Whole genome-based taxonomy of the Shewanellaceae.</title>
        <authorList>
            <person name="Martin-Rodriguez A.J."/>
        </authorList>
    </citation>
    <scope>NUCLEOTIDE SEQUENCE [LARGE SCALE GENOMIC DNA]</scope>
    <source>
        <strain evidence="1 2">DSM 24955</strain>
    </source>
</reference>
<dbReference type="EMBL" id="JAKIKU010000001">
    <property type="protein sequence ID" value="MCL1043932.1"/>
    <property type="molecule type" value="Genomic_DNA"/>
</dbReference>
<evidence type="ECO:0000313" key="1">
    <source>
        <dbReference type="EMBL" id="MCL1043932.1"/>
    </source>
</evidence>
<evidence type="ECO:0008006" key="3">
    <source>
        <dbReference type="Google" id="ProtNLM"/>
    </source>
</evidence>
<dbReference type="Proteomes" id="UP001202134">
    <property type="component" value="Unassembled WGS sequence"/>
</dbReference>
<evidence type="ECO:0000313" key="2">
    <source>
        <dbReference type="Proteomes" id="UP001202134"/>
    </source>
</evidence>
<dbReference type="RefSeq" id="WP_248954480.1">
    <property type="nucleotide sequence ID" value="NZ_JAKIKU010000001.1"/>
</dbReference>
<organism evidence="1 2">
    <name type="scientific">Shewanella electrodiphila</name>
    <dbReference type="NCBI Taxonomy" id="934143"/>
    <lineage>
        <taxon>Bacteria</taxon>
        <taxon>Pseudomonadati</taxon>
        <taxon>Pseudomonadota</taxon>
        <taxon>Gammaproteobacteria</taxon>
        <taxon>Alteromonadales</taxon>
        <taxon>Shewanellaceae</taxon>
        <taxon>Shewanella</taxon>
    </lineage>
</organism>
<keyword evidence="2" id="KW-1185">Reference proteome</keyword>
<sequence length="132" mass="14516">MKCPIDGTVLQADKAEAHTGYGCISCKGSWLPKSYVASIQYTKEFDPQTFFAEVSSKAHQTTHNKCPCNCGYLRTTPEEEGVSFCSTCSGVWFEKNALKELLLRYNNKDDSFTAASSIDAIGFFATIGALFK</sequence>
<protein>
    <recommendedName>
        <fullName evidence="3">Transcription factor zinc-finger domain-containing protein</fullName>
    </recommendedName>
</protein>
<name>A0ABT0KJC9_9GAMM</name>
<comment type="caution">
    <text evidence="1">The sequence shown here is derived from an EMBL/GenBank/DDBJ whole genome shotgun (WGS) entry which is preliminary data.</text>
</comment>
<gene>
    <name evidence="1" type="ORF">L2737_01110</name>
</gene>